<feature type="transmembrane region" description="Helical" evidence="1">
    <location>
        <begin position="45"/>
        <end position="67"/>
    </location>
</feature>
<evidence type="ECO:0000313" key="2">
    <source>
        <dbReference type="EMBL" id="MFC6236957.1"/>
    </source>
</evidence>
<dbReference type="InterPro" id="IPR045919">
    <property type="entry name" value="DUF6338"/>
</dbReference>
<sequence length="227" mass="24964">MPDSWVALLIALLAVVPGFLTVTIWARSRTWRGPTGDLRTILQALAISAVIQVVLFPLTVMVVLPHWRSPDDYAVSLGAWLLLTVLAFPVVLGLGTARLTDWVFPLRTADTNFGWLRRFLRGAIKPVAPPTMWDWWLTEGVPNGRFVLAKFRDGSYIGGVFSDGSMALTSPEPHGIYLASEWLVDEAGDFVGEIPQTGGVLLPLREDILWLRVQGDNGTSEVGDDRA</sequence>
<protein>
    <submittedName>
        <fullName evidence="2">DUF6338 family protein</fullName>
    </submittedName>
</protein>
<name>A0ABW1SX31_9ACTN</name>
<comment type="caution">
    <text evidence="2">The sequence shown here is derived from an EMBL/GenBank/DDBJ whole genome shotgun (WGS) entry which is preliminary data.</text>
</comment>
<feature type="transmembrane region" description="Helical" evidence="1">
    <location>
        <begin position="6"/>
        <end position="25"/>
    </location>
</feature>
<dbReference type="Proteomes" id="UP001596138">
    <property type="component" value="Unassembled WGS sequence"/>
</dbReference>
<keyword evidence="3" id="KW-1185">Reference proteome</keyword>
<dbReference type="EMBL" id="JBHSTI010000005">
    <property type="protein sequence ID" value="MFC6236957.1"/>
    <property type="molecule type" value="Genomic_DNA"/>
</dbReference>
<keyword evidence="1" id="KW-0812">Transmembrane</keyword>
<keyword evidence="1" id="KW-1133">Transmembrane helix</keyword>
<evidence type="ECO:0000256" key="1">
    <source>
        <dbReference type="SAM" id="Phobius"/>
    </source>
</evidence>
<dbReference type="RefSeq" id="WP_386764005.1">
    <property type="nucleotide sequence ID" value="NZ_JBHSTI010000005.1"/>
</dbReference>
<accession>A0ABW1SX31</accession>
<proteinExistence type="predicted"/>
<gene>
    <name evidence="2" type="ORF">ACFQGU_03655</name>
</gene>
<evidence type="ECO:0000313" key="3">
    <source>
        <dbReference type="Proteomes" id="UP001596138"/>
    </source>
</evidence>
<reference evidence="3" key="1">
    <citation type="journal article" date="2019" name="Int. J. Syst. Evol. Microbiol.">
        <title>The Global Catalogue of Microorganisms (GCM) 10K type strain sequencing project: providing services to taxonomists for standard genome sequencing and annotation.</title>
        <authorList>
            <consortium name="The Broad Institute Genomics Platform"/>
            <consortium name="The Broad Institute Genome Sequencing Center for Infectious Disease"/>
            <person name="Wu L."/>
            <person name="Ma J."/>
        </authorList>
    </citation>
    <scope>NUCLEOTIDE SEQUENCE [LARGE SCALE GENOMIC DNA]</scope>
    <source>
        <strain evidence="3">CGMCC 4.7317</strain>
    </source>
</reference>
<feature type="transmembrane region" description="Helical" evidence="1">
    <location>
        <begin position="73"/>
        <end position="97"/>
    </location>
</feature>
<keyword evidence="1" id="KW-0472">Membrane</keyword>
<dbReference type="Pfam" id="PF19865">
    <property type="entry name" value="DUF6338"/>
    <property type="match status" value="1"/>
</dbReference>
<organism evidence="2 3">
    <name type="scientific">Longivirga aurantiaca</name>
    <dbReference type="NCBI Taxonomy" id="1837743"/>
    <lineage>
        <taxon>Bacteria</taxon>
        <taxon>Bacillati</taxon>
        <taxon>Actinomycetota</taxon>
        <taxon>Actinomycetes</taxon>
        <taxon>Sporichthyales</taxon>
        <taxon>Sporichthyaceae</taxon>
        <taxon>Longivirga</taxon>
    </lineage>
</organism>